<keyword evidence="2" id="KW-1185">Reference proteome</keyword>
<proteinExistence type="predicted"/>
<accession>A0AAI9XYC9</accession>
<dbReference type="AlphaFoldDB" id="A0AAI9XYC9"/>
<dbReference type="Proteomes" id="UP001239213">
    <property type="component" value="Unassembled WGS sequence"/>
</dbReference>
<evidence type="ECO:0000313" key="1">
    <source>
        <dbReference type="EMBL" id="KAK1464622.1"/>
    </source>
</evidence>
<sequence>MLPSLGLDNMSFCKSLSNQTTIIGDDDHFMRRSMRIGKTDIDYMQLFLGSSASFMPHGIGMQFQVTGRRVVNLSEAPDTTISAHMSRLTSAVTDCVIWARSGSWSGPCGRVVAAPSATAPLMPSRLGGPHSEPIGAFRVSPIFPIRSLPRSQGNRQAELYIIRLGHLQLRLAASTRHQRAESPVIVQYHLVIHESAFQLLDLLGVNPSASGQCVVTTYNDVGGLVTRPVARSTETMYNTLQSVPLSSYSCRTHHSRKTREALEMVRYDVPRTPSSTNPPLETRDIYKMTLNKTSPTCSLSLNRFTTGEIPGNFSFQQSHYPYLRYLEETQWASTITVAASRNLFGQPHLSVCGGILFQGLEPQPILQSQERCLAAQSIDLSAGRTQFGPSFSPGINRASVPTADGGNSRYVVARETLRRAWYPMSTYQMSRATLLASIRSIEIYSLTRALLGKVALSEGFGLFESFILQPSSLKSSIPAANASSEIQIDVTPNFKVITTSAHRP</sequence>
<evidence type="ECO:0000313" key="2">
    <source>
        <dbReference type="Proteomes" id="UP001239213"/>
    </source>
</evidence>
<protein>
    <submittedName>
        <fullName evidence="1">Uncharacterized protein</fullName>
    </submittedName>
</protein>
<dbReference type="EMBL" id="MPDP01000264">
    <property type="protein sequence ID" value="KAK1464622.1"/>
    <property type="molecule type" value="Genomic_DNA"/>
</dbReference>
<reference evidence="1" key="1">
    <citation type="submission" date="2016-11" db="EMBL/GenBank/DDBJ databases">
        <title>The genome sequence of Colletotrichum cuscutae.</title>
        <authorList>
            <person name="Baroncelli R."/>
        </authorList>
    </citation>
    <scope>NUCLEOTIDE SEQUENCE</scope>
    <source>
        <strain evidence="1">IMI 304802</strain>
    </source>
</reference>
<organism evidence="1 2">
    <name type="scientific">Colletotrichum cuscutae</name>
    <dbReference type="NCBI Taxonomy" id="1209917"/>
    <lineage>
        <taxon>Eukaryota</taxon>
        <taxon>Fungi</taxon>
        <taxon>Dikarya</taxon>
        <taxon>Ascomycota</taxon>
        <taxon>Pezizomycotina</taxon>
        <taxon>Sordariomycetes</taxon>
        <taxon>Hypocreomycetidae</taxon>
        <taxon>Glomerellales</taxon>
        <taxon>Glomerellaceae</taxon>
        <taxon>Colletotrichum</taxon>
        <taxon>Colletotrichum acutatum species complex</taxon>
    </lineage>
</organism>
<name>A0AAI9XYC9_9PEZI</name>
<gene>
    <name evidence="1" type="ORF">CCUS01_07869</name>
</gene>
<comment type="caution">
    <text evidence="1">The sequence shown here is derived from an EMBL/GenBank/DDBJ whole genome shotgun (WGS) entry which is preliminary data.</text>
</comment>